<feature type="region of interest" description="Disordered" evidence="1">
    <location>
        <begin position="1"/>
        <end position="85"/>
    </location>
</feature>
<evidence type="ECO:0000313" key="3">
    <source>
        <dbReference type="Proteomes" id="UP000215316"/>
    </source>
</evidence>
<gene>
    <name evidence="2" type="ORF">B5P24_01855</name>
</gene>
<evidence type="ECO:0000313" key="2">
    <source>
        <dbReference type="EMBL" id="OQJ61861.1"/>
    </source>
</evidence>
<protein>
    <submittedName>
        <fullName evidence="2">Uncharacterized protein</fullName>
    </submittedName>
</protein>
<dbReference type="AlphaFoldDB" id="A0A225CAW1"/>
<accession>A0A225CAW1</accession>
<evidence type="ECO:0000256" key="1">
    <source>
        <dbReference type="SAM" id="MobiDB-lite"/>
    </source>
</evidence>
<feature type="compositionally biased region" description="Low complexity" evidence="1">
    <location>
        <begin position="215"/>
        <end position="245"/>
    </location>
</feature>
<feature type="compositionally biased region" description="Low complexity" evidence="1">
    <location>
        <begin position="28"/>
        <end position="58"/>
    </location>
</feature>
<dbReference type="EMBL" id="MZMQ01000001">
    <property type="protein sequence ID" value="OQJ61861.1"/>
    <property type="molecule type" value="Genomic_DNA"/>
</dbReference>
<keyword evidence="3" id="KW-1185">Reference proteome</keyword>
<proteinExistence type="predicted"/>
<dbReference type="Proteomes" id="UP000215316">
    <property type="component" value="Unassembled WGS sequence"/>
</dbReference>
<dbReference type="OrthoDB" id="4578793at2"/>
<reference evidence="2" key="1">
    <citation type="submission" date="2017-08" db="EMBL/GenBank/DDBJ databases">
        <title>Genomes of multiple Clavibacter strains from different subspecies.</title>
        <authorList>
            <person name="Yuan X.-K."/>
            <person name="Li X.-S."/>
            <person name="Nie J."/>
            <person name="De Boer S.H."/>
        </authorList>
    </citation>
    <scope>NUCLEOTIDE SEQUENCE [LARGE SCALE GENOMIC DNA]</scope>
    <source>
        <strain evidence="2">ATCC 33566</strain>
    </source>
</reference>
<organism evidence="2 3">
    <name type="scientific">Clavibacter tessellarius</name>
    <dbReference type="NCBI Taxonomy" id="31965"/>
    <lineage>
        <taxon>Bacteria</taxon>
        <taxon>Bacillati</taxon>
        <taxon>Actinomycetota</taxon>
        <taxon>Actinomycetes</taxon>
        <taxon>Micrococcales</taxon>
        <taxon>Microbacteriaceae</taxon>
        <taxon>Clavibacter</taxon>
    </lineage>
</organism>
<name>A0A225CAW1_9MICO</name>
<feature type="region of interest" description="Disordered" evidence="1">
    <location>
        <begin position="204"/>
        <end position="303"/>
    </location>
</feature>
<comment type="caution">
    <text evidence="2">The sequence shown here is derived from an EMBL/GenBank/DDBJ whole genome shotgun (WGS) entry which is preliminary data.</text>
</comment>
<sequence length="303" mass="30214">MSNDLTPASPASGGPASQDPYAAVVPASTLGTTGATGTTGTTGSGSTTGSTGSGSTTDTAKEQAAGVADDAKAGTQHVAGVTKDETRKVASEAKAQAQDLLAQTRDQLREQTGVQQERAAGSLRTLSDELRDMGDRSESTGLASELVAQASQRAGSVASYLEGRDPGTLLQDVTDFARRRPGLFVGLAVVAGVAAGRLTRSLTSEAHDAKQAEEATTTTTGTSTATTAGATAPGYVAPGAPAAATSDLPSTQLGADDPIGVGPYDDADDAAAVAPTPLYDQTRPVDPLTETFGAGDRTDGSRA</sequence>
<dbReference type="RefSeq" id="WP_094126266.1">
    <property type="nucleotide sequence ID" value="NZ_CP040788.1"/>
</dbReference>